<keyword evidence="1" id="KW-0812">Transmembrane</keyword>
<sequence>MLVAILAQVDAANCARYKNGDMYSIFFCAVVALVICFIFQRLLS</sequence>
<evidence type="ECO:0000313" key="2">
    <source>
        <dbReference type="EMBL" id="JAH34604.1"/>
    </source>
</evidence>
<reference evidence="2" key="1">
    <citation type="submission" date="2014-11" db="EMBL/GenBank/DDBJ databases">
        <authorList>
            <person name="Amaro Gonzalez C."/>
        </authorList>
    </citation>
    <scope>NUCLEOTIDE SEQUENCE</scope>
</reference>
<protein>
    <submittedName>
        <fullName evidence="2">Uncharacterized protein</fullName>
    </submittedName>
</protein>
<name>A0A0E9RZE1_ANGAN</name>
<reference evidence="2" key="2">
    <citation type="journal article" date="2015" name="Fish Shellfish Immunol.">
        <title>Early steps in the European eel (Anguilla anguilla)-Vibrio vulnificus interaction in the gills: Role of the RtxA13 toxin.</title>
        <authorList>
            <person name="Callol A."/>
            <person name="Pajuelo D."/>
            <person name="Ebbesson L."/>
            <person name="Teles M."/>
            <person name="MacKenzie S."/>
            <person name="Amaro C."/>
        </authorList>
    </citation>
    <scope>NUCLEOTIDE SEQUENCE</scope>
</reference>
<proteinExistence type="predicted"/>
<feature type="transmembrane region" description="Helical" evidence="1">
    <location>
        <begin position="24"/>
        <end position="43"/>
    </location>
</feature>
<evidence type="ECO:0000256" key="1">
    <source>
        <dbReference type="SAM" id="Phobius"/>
    </source>
</evidence>
<dbReference type="AlphaFoldDB" id="A0A0E9RZE1"/>
<keyword evidence="1" id="KW-0472">Membrane</keyword>
<organism evidence="2">
    <name type="scientific">Anguilla anguilla</name>
    <name type="common">European freshwater eel</name>
    <name type="synonym">Muraena anguilla</name>
    <dbReference type="NCBI Taxonomy" id="7936"/>
    <lineage>
        <taxon>Eukaryota</taxon>
        <taxon>Metazoa</taxon>
        <taxon>Chordata</taxon>
        <taxon>Craniata</taxon>
        <taxon>Vertebrata</taxon>
        <taxon>Euteleostomi</taxon>
        <taxon>Actinopterygii</taxon>
        <taxon>Neopterygii</taxon>
        <taxon>Teleostei</taxon>
        <taxon>Anguilliformes</taxon>
        <taxon>Anguillidae</taxon>
        <taxon>Anguilla</taxon>
    </lineage>
</organism>
<dbReference type="EMBL" id="GBXM01073973">
    <property type="protein sequence ID" value="JAH34604.1"/>
    <property type="molecule type" value="Transcribed_RNA"/>
</dbReference>
<keyword evidence="1" id="KW-1133">Transmembrane helix</keyword>
<accession>A0A0E9RZE1</accession>